<evidence type="ECO:0000313" key="2">
    <source>
        <dbReference type="EMBL" id="KAF2971342.1"/>
    </source>
</evidence>
<dbReference type="InParanoid" id="A0A7C8J127"/>
<proteinExistence type="predicted"/>
<evidence type="ECO:0000313" key="3">
    <source>
        <dbReference type="Proteomes" id="UP000481858"/>
    </source>
</evidence>
<comment type="caution">
    <text evidence="2">The sequence shown here is derived from an EMBL/GenBank/DDBJ whole genome shotgun (WGS) entry which is preliminary data.</text>
</comment>
<accession>A0A7C8J127</accession>
<feature type="domain" description="DUF8021" evidence="1">
    <location>
        <begin position="150"/>
        <end position="262"/>
    </location>
</feature>
<sequence>MYYNVVEVLPFVALASAACTRDSLKNATDQYLAAQTKGSSSDLAAISVSNLTYTENEVKMTLDRSVLTEPIKMDHNRSILDTVQCATFTEIIAATNIHQYVIGTRMEFNADNKISKIESIVTDRGDWAFNATGYRYWNSLENWDPIPADKQDSREVIQAAGDAYFDRFKNESVVIPFGVPCSRLEGGASTAPLNMTGDSCTAAGLPSTLVVTDRRYVVDQEMGVVDIFLGFPGLDRSQGMDTMPDSHVFRVESGKIRYIHTVSSCVQAGCGMNGVGPPQKIRSLPTAWKPRIPVRYDIATKRGRGGYNQILHTHSGT</sequence>
<organism evidence="2 3">
    <name type="scientific">Xylaria multiplex</name>
    <dbReference type="NCBI Taxonomy" id="323545"/>
    <lineage>
        <taxon>Eukaryota</taxon>
        <taxon>Fungi</taxon>
        <taxon>Dikarya</taxon>
        <taxon>Ascomycota</taxon>
        <taxon>Pezizomycotina</taxon>
        <taxon>Sordariomycetes</taxon>
        <taxon>Xylariomycetidae</taxon>
        <taxon>Xylariales</taxon>
        <taxon>Xylariaceae</taxon>
        <taxon>Xylaria</taxon>
    </lineage>
</organism>
<dbReference type="AlphaFoldDB" id="A0A7C8J127"/>
<dbReference type="InterPro" id="IPR058334">
    <property type="entry name" value="DUF8021"/>
</dbReference>
<dbReference type="OrthoDB" id="3515051at2759"/>
<reference evidence="2 3" key="1">
    <citation type="submission" date="2019-12" db="EMBL/GenBank/DDBJ databases">
        <title>Draft genome sequence of the ascomycete Xylaria multiplex DSM 110363.</title>
        <authorList>
            <person name="Buettner E."/>
            <person name="Kellner H."/>
        </authorList>
    </citation>
    <scope>NUCLEOTIDE SEQUENCE [LARGE SCALE GENOMIC DNA]</scope>
    <source>
        <strain evidence="2 3">DSM 110363</strain>
    </source>
</reference>
<protein>
    <recommendedName>
        <fullName evidence="1">DUF8021 domain-containing protein</fullName>
    </recommendedName>
</protein>
<dbReference type="Pfam" id="PF26061">
    <property type="entry name" value="DUF8021"/>
    <property type="match status" value="1"/>
</dbReference>
<name>A0A7C8J127_9PEZI</name>
<gene>
    <name evidence="2" type="ORF">GQX73_g2209</name>
</gene>
<evidence type="ECO:0000259" key="1">
    <source>
        <dbReference type="Pfam" id="PF26061"/>
    </source>
</evidence>
<keyword evidence="3" id="KW-1185">Reference proteome</keyword>
<dbReference type="EMBL" id="WUBL01000014">
    <property type="protein sequence ID" value="KAF2971342.1"/>
    <property type="molecule type" value="Genomic_DNA"/>
</dbReference>
<dbReference type="Proteomes" id="UP000481858">
    <property type="component" value="Unassembled WGS sequence"/>
</dbReference>